<dbReference type="AlphaFoldDB" id="A0AAW7ZF35"/>
<sequence>MKILNNQNYITNKQLEDIIKLMGQDYKPRKIVIYETKLDILRFYSKCFNFSLEELRGELEGCYDESLDIVYIFIFAQTDDGDDLHSKQLYSLHALAHELRHRYQLVNNYLRNDDEKSEEDADRFATRFINHNSKKISKIMNWDEEWTVEEE</sequence>
<reference evidence="1" key="1">
    <citation type="journal article" date="2023" name="J. Hazard. Mater.">
        <title>Anaerobic biodegradation of pyrene and benzo[a]pyrene by a new sulfate-reducing Desulforamulus aquiferis strain DSA.</title>
        <authorList>
            <person name="Zhang Z."/>
            <person name="Sun J."/>
            <person name="Gong X."/>
            <person name="Wang C."/>
            <person name="Wang H."/>
        </authorList>
    </citation>
    <scope>NUCLEOTIDE SEQUENCE</scope>
    <source>
        <strain evidence="1">DSA</strain>
    </source>
</reference>
<reference evidence="1" key="2">
    <citation type="submission" date="2023-03" db="EMBL/GenBank/DDBJ databases">
        <authorList>
            <person name="Zhang Z."/>
        </authorList>
    </citation>
    <scope>NUCLEOTIDE SEQUENCE</scope>
    <source>
        <strain evidence="1">DSA</strain>
    </source>
</reference>
<dbReference type="EMBL" id="JARPTC010000021">
    <property type="protein sequence ID" value="MDO7788404.1"/>
    <property type="molecule type" value="Genomic_DNA"/>
</dbReference>
<evidence type="ECO:0000313" key="2">
    <source>
        <dbReference type="Proteomes" id="UP001172911"/>
    </source>
</evidence>
<organism evidence="1 2">
    <name type="scientific">Desulforamulus aquiferis</name>
    <dbReference type="NCBI Taxonomy" id="1397668"/>
    <lineage>
        <taxon>Bacteria</taxon>
        <taxon>Bacillati</taxon>
        <taxon>Bacillota</taxon>
        <taxon>Clostridia</taxon>
        <taxon>Eubacteriales</taxon>
        <taxon>Peptococcaceae</taxon>
        <taxon>Desulforamulus</taxon>
    </lineage>
</organism>
<dbReference type="Proteomes" id="UP001172911">
    <property type="component" value="Unassembled WGS sequence"/>
</dbReference>
<keyword evidence="2" id="KW-1185">Reference proteome</keyword>
<dbReference type="RefSeq" id="WP_304544314.1">
    <property type="nucleotide sequence ID" value="NZ_JARPTC010000021.1"/>
</dbReference>
<comment type="caution">
    <text evidence="1">The sequence shown here is derived from an EMBL/GenBank/DDBJ whole genome shotgun (WGS) entry which is preliminary data.</text>
</comment>
<proteinExistence type="predicted"/>
<gene>
    <name evidence="1" type="ORF">P6N53_14345</name>
</gene>
<evidence type="ECO:0000313" key="1">
    <source>
        <dbReference type="EMBL" id="MDO7788404.1"/>
    </source>
</evidence>
<evidence type="ECO:0008006" key="3">
    <source>
        <dbReference type="Google" id="ProtNLM"/>
    </source>
</evidence>
<protein>
    <recommendedName>
        <fullName evidence="3">Phage metallopeptidase domain-containing protein</fullName>
    </recommendedName>
</protein>
<name>A0AAW7ZF35_9FIRM</name>
<accession>A0AAW7ZF35</accession>